<reference evidence="7 8" key="1">
    <citation type="submission" date="2020-03" db="EMBL/GenBank/DDBJ databases">
        <title>Roseomonas selenitidurans sp. nov. isolated from soil.</title>
        <authorList>
            <person name="Liu H."/>
        </authorList>
    </citation>
    <scope>NUCLEOTIDE SEQUENCE [LARGE SCALE GENOMIC DNA]</scope>
    <source>
        <strain evidence="7 8">JCM 15073</strain>
    </source>
</reference>
<name>A0ABX1EW43_9PROT</name>
<dbReference type="InterPro" id="IPR002758">
    <property type="entry name" value="Cation_antiport_E"/>
</dbReference>
<dbReference type="Pfam" id="PF01899">
    <property type="entry name" value="MNHE"/>
    <property type="match status" value="1"/>
</dbReference>
<gene>
    <name evidence="7" type="ORF">HB662_03225</name>
</gene>
<comment type="subcellular location">
    <subcellularLocation>
        <location evidence="1">Cell membrane</location>
        <topology evidence="1">Multi-pass membrane protein</topology>
    </subcellularLocation>
</comment>
<evidence type="ECO:0000256" key="2">
    <source>
        <dbReference type="ARBA" id="ARBA00006228"/>
    </source>
</evidence>
<dbReference type="EMBL" id="JAAVTX010000001">
    <property type="protein sequence ID" value="NKE43774.1"/>
    <property type="molecule type" value="Genomic_DNA"/>
</dbReference>
<evidence type="ECO:0000256" key="1">
    <source>
        <dbReference type="ARBA" id="ARBA00004651"/>
    </source>
</evidence>
<keyword evidence="5" id="KW-1133">Transmembrane helix</keyword>
<evidence type="ECO:0000256" key="6">
    <source>
        <dbReference type="ARBA" id="ARBA00023136"/>
    </source>
</evidence>
<evidence type="ECO:0000256" key="5">
    <source>
        <dbReference type="ARBA" id="ARBA00022989"/>
    </source>
</evidence>
<comment type="similarity">
    <text evidence="2">Belongs to the CPA3 antiporters (TC 2.A.63) subunit E family.</text>
</comment>
<dbReference type="PANTHER" id="PTHR34584:SF1">
    <property type="entry name" value="NA(+)_H(+) ANTIPORTER SUBUNIT E1"/>
    <property type="match status" value="1"/>
</dbReference>
<comment type="caution">
    <text evidence="7">The sequence shown here is derived from an EMBL/GenBank/DDBJ whole genome shotgun (WGS) entry which is preliminary data.</text>
</comment>
<dbReference type="Proteomes" id="UP000765160">
    <property type="component" value="Unassembled WGS sequence"/>
</dbReference>
<evidence type="ECO:0000256" key="3">
    <source>
        <dbReference type="ARBA" id="ARBA00022475"/>
    </source>
</evidence>
<dbReference type="RefSeq" id="WP_168047060.1">
    <property type="nucleotide sequence ID" value="NZ_JAATJR010000001.1"/>
</dbReference>
<organism evidence="7 8">
    <name type="scientific">Falsiroseomonas frigidaquae</name>
    <dbReference type="NCBI Taxonomy" id="487318"/>
    <lineage>
        <taxon>Bacteria</taxon>
        <taxon>Pseudomonadati</taxon>
        <taxon>Pseudomonadota</taxon>
        <taxon>Alphaproteobacteria</taxon>
        <taxon>Acetobacterales</taxon>
        <taxon>Roseomonadaceae</taxon>
        <taxon>Falsiroseomonas</taxon>
    </lineage>
</organism>
<keyword evidence="6" id="KW-0472">Membrane</keyword>
<keyword evidence="4" id="KW-0812">Transmembrane</keyword>
<evidence type="ECO:0000313" key="8">
    <source>
        <dbReference type="Proteomes" id="UP000765160"/>
    </source>
</evidence>
<dbReference type="PIRSF" id="PIRSF019239">
    <property type="entry name" value="MrpE"/>
    <property type="match status" value="1"/>
</dbReference>
<dbReference type="PANTHER" id="PTHR34584">
    <property type="entry name" value="NA(+)/H(+) ANTIPORTER SUBUNIT E1"/>
    <property type="match status" value="1"/>
</dbReference>
<keyword evidence="3" id="KW-1003">Cell membrane</keyword>
<proteinExistence type="inferred from homology"/>
<protein>
    <submittedName>
        <fullName evidence="7">Na+/H+ antiporter subunit E</fullName>
    </submittedName>
</protein>
<evidence type="ECO:0000313" key="7">
    <source>
        <dbReference type="EMBL" id="NKE43774.1"/>
    </source>
</evidence>
<sequence length="172" mass="18909">MRRLLPYPLLGLSLLLLWMLLQDSASPAALLLGAVLALAGCRVLVALRLPPTGPRGLAALASLRRLRALVALLGDVAVEVVRSNNAVARIILRVPGAREGRSGFVHVPLDMRNPYGLAALACILTATPGTVWVDYDEAESIMLLHVLDMIDEEQWVRIVKDKWERQLMDLFE</sequence>
<accession>A0ABX1EW43</accession>
<evidence type="ECO:0000256" key="4">
    <source>
        <dbReference type="ARBA" id="ARBA00022692"/>
    </source>
</evidence>
<keyword evidence="8" id="KW-1185">Reference proteome</keyword>